<reference evidence="1" key="2">
    <citation type="journal article" date="2015" name="Fish Shellfish Immunol.">
        <title>Early steps in the European eel (Anguilla anguilla)-Vibrio vulnificus interaction in the gills: Role of the RtxA13 toxin.</title>
        <authorList>
            <person name="Callol A."/>
            <person name="Pajuelo D."/>
            <person name="Ebbesson L."/>
            <person name="Teles M."/>
            <person name="MacKenzie S."/>
            <person name="Amaro C."/>
        </authorList>
    </citation>
    <scope>NUCLEOTIDE SEQUENCE</scope>
</reference>
<sequence>MVVRENSWSQVSFSSVSLNHNNDVATSHLRNSQHPETKSGSGKYACCFIDN</sequence>
<dbReference type="EMBL" id="GBXM01095995">
    <property type="protein sequence ID" value="JAH12582.1"/>
    <property type="molecule type" value="Transcribed_RNA"/>
</dbReference>
<name>A0A0E9Q7S3_ANGAN</name>
<dbReference type="AlphaFoldDB" id="A0A0E9Q7S3"/>
<evidence type="ECO:0000313" key="1">
    <source>
        <dbReference type="EMBL" id="JAH12582.1"/>
    </source>
</evidence>
<reference evidence="1" key="1">
    <citation type="submission" date="2014-11" db="EMBL/GenBank/DDBJ databases">
        <authorList>
            <person name="Amaro Gonzalez C."/>
        </authorList>
    </citation>
    <scope>NUCLEOTIDE SEQUENCE</scope>
</reference>
<organism evidence="1">
    <name type="scientific">Anguilla anguilla</name>
    <name type="common">European freshwater eel</name>
    <name type="synonym">Muraena anguilla</name>
    <dbReference type="NCBI Taxonomy" id="7936"/>
    <lineage>
        <taxon>Eukaryota</taxon>
        <taxon>Metazoa</taxon>
        <taxon>Chordata</taxon>
        <taxon>Craniata</taxon>
        <taxon>Vertebrata</taxon>
        <taxon>Euteleostomi</taxon>
        <taxon>Actinopterygii</taxon>
        <taxon>Neopterygii</taxon>
        <taxon>Teleostei</taxon>
        <taxon>Anguilliformes</taxon>
        <taxon>Anguillidae</taxon>
        <taxon>Anguilla</taxon>
    </lineage>
</organism>
<accession>A0A0E9Q7S3</accession>
<protein>
    <submittedName>
        <fullName evidence="1">Uncharacterized protein</fullName>
    </submittedName>
</protein>
<proteinExistence type="predicted"/>